<protein>
    <recommendedName>
        <fullName evidence="3">RRM domain-containing protein</fullName>
    </recommendedName>
</protein>
<dbReference type="Gene3D" id="3.30.70.330">
    <property type="match status" value="2"/>
</dbReference>
<evidence type="ECO:0000313" key="2">
    <source>
        <dbReference type="Proteomes" id="UP000887226"/>
    </source>
</evidence>
<dbReference type="InterPro" id="IPR012677">
    <property type="entry name" value="Nucleotide-bd_a/b_plait_sf"/>
</dbReference>
<evidence type="ECO:0000313" key="1">
    <source>
        <dbReference type="EMBL" id="KAG9246609.1"/>
    </source>
</evidence>
<reference evidence="1" key="1">
    <citation type="journal article" date="2021" name="IMA Fungus">
        <title>Genomic characterization of three marine fungi, including Emericellopsis atlantica sp. nov. with signatures of a generalist lifestyle and marine biomass degradation.</title>
        <authorList>
            <person name="Hagestad O.C."/>
            <person name="Hou L."/>
            <person name="Andersen J.H."/>
            <person name="Hansen E.H."/>
            <person name="Altermark B."/>
            <person name="Li C."/>
            <person name="Kuhnert E."/>
            <person name="Cox R.J."/>
            <person name="Crous P.W."/>
            <person name="Spatafora J.W."/>
            <person name="Lail K."/>
            <person name="Amirebrahimi M."/>
            <person name="Lipzen A."/>
            <person name="Pangilinan J."/>
            <person name="Andreopoulos W."/>
            <person name="Hayes R.D."/>
            <person name="Ng V."/>
            <person name="Grigoriev I.V."/>
            <person name="Jackson S.A."/>
            <person name="Sutton T.D.S."/>
            <person name="Dobson A.D.W."/>
            <person name="Rama T."/>
        </authorList>
    </citation>
    <scope>NUCLEOTIDE SEQUENCE</scope>
    <source>
        <strain evidence="1">TRa3180A</strain>
    </source>
</reference>
<dbReference type="AlphaFoldDB" id="A0A9P7Z744"/>
<evidence type="ECO:0008006" key="3">
    <source>
        <dbReference type="Google" id="ProtNLM"/>
    </source>
</evidence>
<sequence length="425" mass="48383">MDFIEIVVIALDLRLQPVFTSASRKMETETVTVEKTYFETLLRRAQFHTVEDLMSQRHLETVNIQKTEHSRLLDIERQFANLQRNLFRGGVVQEQLALLTQEYHATNGTELTTTSVKPDNTENRAPLPATGRQAFTYGRNANNTGNDHATTRKHIDWPEEMNENFSFFTQDVPEDFFFNGENGANDNQAFKSSRSQFEKFAKRSILIQNLPEKTTIADITNVVRGGLVLDIYLRAHDRAASVSFLESVSAQGFFRHVKRHDLYIKGKRVEIRWSERQFILPGHVANKVGIGATRNLVVRNRSPKITEASIRDDLEHIHNLVVVKVTFDDQNVYISTNSVHNSMFARTCMMSRALYKGHKVDWAEDECAGPLVKRDAPLKPAPKTVKVAPLMNRFQPLIMDESEQEEDADTSGITLQSFALSTAEV</sequence>
<dbReference type="Proteomes" id="UP000887226">
    <property type="component" value="Unassembled WGS sequence"/>
</dbReference>
<dbReference type="CDD" id="cd12261">
    <property type="entry name" value="RRM1_3_MRN1"/>
    <property type="match status" value="1"/>
</dbReference>
<accession>A0A9P7Z744</accession>
<dbReference type="InterPro" id="IPR035979">
    <property type="entry name" value="RBD_domain_sf"/>
</dbReference>
<proteinExistence type="predicted"/>
<keyword evidence="2" id="KW-1185">Reference proteome</keyword>
<gene>
    <name evidence="1" type="ORF">BJ878DRAFT_496388</name>
</gene>
<dbReference type="OrthoDB" id="2935572at2759"/>
<dbReference type="GO" id="GO:0003676">
    <property type="term" value="F:nucleic acid binding"/>
    <property type="evidence" value="ECO:0007669"/>
    <property type="project" value="InterPro"/>
</dbReference>
<name>A0A9P7Z744_9HELO</name>
<comment type="caution">
    <text evidence="1">The sequence shown here is derived from an EMBL/GenBank/DDBJ whole genome shotgun (WGS) entry which is preliminary data.</text>
</comment>
<dbReference type="EMBL" id="MU253798">
    <property type="protein sequence ID" value="KAG9246609.1"/>
    <property type="molecule type" value="Genomic_DNA"/>
</dbReference>
<organism evidence="1 2">
    <name type="scientific">Calycina marina</name>
    <dbReference type="NCBI Taxonomy" id="1763456"/>
    <lineage>
        <taxon>Eukaryota</taxon>
        <taxon>Fungi</taxon>
        <taxon>Dikarya</taxon>
        <taxon>Ascomycota</taxon>
        <taxon>Pezizomycotina</taxon>
        <taxon>Leotiomycetes</taxon>
        <taxon>Helotiales</taxon>
        <taxon>Pezizellaceae</taxon>
        <taxon>Calycina</taxon>
    </lineage>
</organism>
<dbReference type="SUPFAM" id="SSF54928">
    <property type="entry name" value="RNA-binding domain, RBD"/>
    <property type="match status" value="1"/>
</dbReference>